<evidence type="ECO:0000313" key="3">
    <source>
        <dbReference type="EMBL" id="PTE23543.1"/>
    </source>
</evidence>
<name>A0A2T4K0K5_9RHOB</name>
<dbReference type="PANTHER" id="PTHR33755:SF6">
    <property type="entry name" value="PLASMID STABILIZATION SYSTEM PROTEIN"/>
    <property type="match status" value="1"/>
</dbReference>
<proteinExistence type="inferred from homology"/>
<dbReference type="PANTHER" id="PTHR33755">
    <property type="entry name" value="TOXIN PARE1-RELATED"/>
    <property type="match status" value="1"/>
</dbReference>
<reference evidence="3 4" key="1">
    <citation type="submission" date="2018-03" db="EMBL/GenBank/DDBJ databases">
        <title>Cereibacter changlensis.</title>
        <authorList>
            <person name="Meyer T.E."/>
            <person name="Miller S."/>
            <person name="Lodha T."/>
            <person name="Gandham S."/>
            <person name="Chintalapati S."/>
            <person name="Chintalapati V.R."/>
        </authorList>
    </citation>
    <scope>NUCLEOTIDE SEQUENCE [LARGE SCALE GENOMIC DNA]</scope>
    <source>
        <strain evidence="3 4">JA139</strain>
    </source>
</reference>
<sequence length="95" mass="10793">MRLVFAPLAARRLREIQAYIAFAASLSTALGVIHRIRQSAEMLTDFPLLGREWGDGATRALQVSGLPYRIHYRLRGDVVEIVTIHHDRQKPPRFG</sequence>
<gene>
    <name evidence="3" type="ORF">C5F48_01490</name>
</gene>
<organism evidence="3 4">
    <name type="scientific">Cereibacter changlensis JA139</name>
    <dbReference type="NCBI Taxonomy" id="1188249"/>
    <lineage>
        <taxon>Bacteria</taxon>
        <taxon>Pseudomonadati</taxon>
        <taxon>Pseudomonadota</taxon>
        <taxon>Alphaproteobacteria</taxon>
        <taxon>Rhodobacterales</taxon>
        <taxon>Paracoccaceae</taxon>
        <taxon>Cereibacter</taxon>
    </lineage>
</organism>
<dbReference type="InterPro" id="IPR051803">
    <property type="entry name" value="TA_system_RelE-like_toxin"/>
</dbReference>
<comment type="caution">
    <text evidence="3">The sequence shown here is derived from an EMBL/GenBank/DDBJ whole genome shotgun (WGS) entry which is preliminary data.</text>
</comment>
<dbReference type="RefSeq" id="WP_107662134.1">
    <property type="nucleotide sequence ID" value="NZ_PZKG01000003.1"/>
</dbReference>
<dbReference type="Pfam" id="PF05016">
    <property type="entry name" value="ParE_toxin"/>
    <property type="match status" value="1"/>
</dbReference>
<dbReference type="InterPro" id="IPR035093">
    <property type="entry name" value="RelE/ParE_toxin_dom_sf"/>
</dbReference>
<dbReference type="EMBL" id="PZKG01000003">
    <property type="protein sequence ID" value="PTE23543.1"/>
    <property type="molecule type" value="Genomic_DNA"/>
</dbReference>
<comment type="similarity">
    <text evidence="1">Belongs to the RelE toxin family.</text>
</comment>
<dbReference type="AlphaFoldDB" id="A0A2T4K0K5"/>
<protein>
    <submittedName>
        <fullName evidence="3">Type II toxin-antitoxin system mRNA interferase toxin, RelE/StbE family</fullName>
    </submittedName>
</protein>
<keyword evidence="4" id="KW-1185">Reference proteome</keyword>
<dbReference type="Gene3D" id="3.30.2310.20">
    <property type="entry name" value="RelE-like"/>
    <property type="match status" value="1"/>
</dbReference>
<evidence type="ECO:0000256" key="1">
    <source>
        <dbReference type="ARBA" id="ARBA00006226"/>
    </source>
</evidence>
<keyword evidence="2" id="KW-1277">Toxin-antitoxin system</keyword>
<evidence type="ECO:0000256" key="2">
    <source>
        <dbReference type="ARBA" id="ARBA00022649"/>
    </source>
</evidence>
<accession>A0A2T4K0K5</accession>
<dbReference type="OrthoDB" id="595470at2"/>
<evidence type="ECO:0000313" key="4">
    <source>
        <dbReference type="Proteomes" id="UP000241010"/>
    </source>
</evidence>
<dbReference type="Proteomes" id="UP000241010">
    <property type="component" value="Unassembled WGS sequence"/>
</dbReference>
<dbReference type="InterPro" id="IPR007712">
    <property type="entry name" value="RelE/ParE_toxin"/>
</dbReference>